<dbReference type="InterPro" id="IPR052192">
    <property type="entry name" value="Insect_Ionotropic_Sensory_Rcpt"/>
</dbReference>
<evidence type="ECO:0000256" key="8">
    <source>
        <dbReference type="SAM" id="Phobius"/>
    </source>
</evidence>
<dbReference type="GO" id="GO:0005886">
    <property type="term" value="C:plasma membrane"/>
    <property type="evidence" value="ECO:0007669"/>
    <property type="project" value="UniProtKB-SubCell"/>
</dbReference>
<evidence type="ECO:0000256" key="2">
    <source>
        <dbReference type="ARBA" id="ARBA00022475"/>
    </source>
</evidence>
<evidence type="ECO:0000256" key="1">
    <source>
        <dbReference type="ARBA" id="ARBA00004651"/>
    </source>
</evidence>
<evidence type="ECO:0000256" key="3">
    <source>
        <dbReference type="ARBA" id="ARBA00022692"/>
    </source>
</evidence>
<evidence type="ECO:0000313" key="10">
    <source>
        <dbReference type="Proteomes" id="UP000075920"/>
    </source>
</evidence>
<evidence type="ECO:0000256" key="7">
    <source>
        <dbReference type="ARBA" id="ARBA00023180"/>
    </source>
</evidence>
<dbReference type="EnsemblMetazoa" id="AMIN006431-RA">
    <property type="protein sequence ID" value="AMIN006431-PA"/>
    <property type="gene ID" value="AMIN006431"/>
</dbReference>
<comment type="subcellular location">
    <subcellularLocation>
        <location evidence="1">Cell membrane</location>
        <topology evidence="1">Multi-pass membrane protein</topology>
    </subcellularLocation>
</comment>
<keyword evidence="6" id="KW-0675">Receptor</keyword>
<keyword evidence="10" id="KW-1185">Reference proteome</keyword>
<dbReference type="PANTHER" id="PTHR42643:SF30">
    <property type="entry name" value="IONOTROPIC RECEPTOR 40A-RELATED"/>
    <property type="match status" value="1"/>
</dbReference>
<dbReference type="AlphaFoldDB" id="A0A182W7V8"/>
<dbReference type="VEuPathDB" id="VectorBase:AMIN006431"/>
<evidence type="ECO:0000256" key="5">
    <source>
        <dbReference type="ARBA" id="ARBA00023136"/>
    </source>
</evidence>
<keyword evidence="2" id="KW-1003">Cell membrane</keyword>
<feature type="transmembrane region" description="Helical" evidence="8">
    <location>
        <begin position="12"/>
        <end position="30"/>
    </location>
</feature>
<name>A0A182W7V8_9DIPT</name>
<evidence type="ECO:0000256" key="6">
    <source>
        <dbReference type="ARBA" id="ARBA00023170"/>
    </source>
</evidence>
<reference evidence="10" key="1">
    <citation type="submission" date="2013-03" db="EMBL/GenBank/DDBJ databases">
        <title>The Genome Sequence of Anopheles minimus MINIMUS1.</title>
        <authorList>
            <consortium name="The Broad Institute Genomics Platform"/>
            <person name="Neafsey D.E."/>
            <person name="Walton C."/>
            <person name="Walker B."/>
            <person name="Young S.K."/>
            <person name="Zeng Q."/>
            <person name="Gargeya S."/>
            <person name="Fitzgerald M."/>
            <person name="Haas B."/>
            <person name="Abouelleil A."/>
            <person name="Allen A.W."/>
            <person name="Alvarado L."/>
            <person name="Arachchi H.M."/>
            <person name="Berlin A.M."/>
            <person name="Chapman S.B."/>
            <person name="Gainer-Dewar J."/>
            <person name="Goldberg J."/>
            <person name="Griggs A."/>
            <person name="Gujja S."/>
            <person name="Hansen M."/>
            <person name="Howarth C."/>
            <person name="Imamovic A."/>
            <person name="Ireland A."/>
            <person name="Larimer J."/>
            <person name="McCowan C."/>
            <person name="Murphy C."/>
            <person name="Pearson M."/>
            <person name="Poon T.W."/>
            <person name="Priest M."/>
            <person name="Roberts A."/>
            <person name="Saif S."/>
            <person name="Shea T."/>
            <person name="Sisk P."/>
            <person name="Sykes S."/>
            <person name="Wortman J."/>
            <person name="Nusbaum C."/>
            <person name="Birren B."/>
        </authorList>
    </citation>
    <scope>NUCLEOTIDE SEQUENCE [LARGE SCALE GENOMIC DNA]</scope>
    <source>
        <strain evidence="10">MINIMUS1</strain>
    </source>
</reference>
<keyword evidence="5 8" id="KW-0472">Membrane</keyword>
<keyword evidence="3 8" id="KW-0812">Transmembrane</keyword>
<sequence>MSVLIDPFDMYTWITYLVLVLTMAISLTLFGELLGRRHFVEVVLELIMISLAGPSRAYGGSFENRVITVFCLMGIVLVSSYQSLVISFMSFVRYHPEINTLADIQERCLFHDNKDSQFFNFKTYPNDTYLDPGEGCSFEFGRDNEERTIMIASKLKYDRIAHTAEDYIYYKVRQYRYANTKFFEYQLCYLIASRFRDIFMYYIQAIFESGIYDHYYNNISQPAWVYKKEIFVERAVKVSDLTLLWYALACGTLLSLDKYQVQGSIQTIFFYPKWMYEEIHKDPNSTIAEALRKGYEVVYDLDNTMEIFHWNYFNNQTITLDPQNVIVSDEIRNMHGFELEMYLMEHQSKTMTF</sequence>
<keyword evidence="7" id="KW-0325">Glycoprotein</keyword>
<feature type="transmembrane region" description="Helical" evidence="8">
    <location>
        <begin position="66"/>
        <end position="92"/>
    </location>
</feature>
<evidence type="ECO:0000256" key="4">
    <source>
        <dbReference type="ARBA" id="ARBA00022989"/>
    </source>
</evidence>
<keyword evidence="4 8" id="KW-1133">Transmembrane helix</keyword>
<organism evidence="9 10">
    <name type="scientific">Anopheles minimus</name>
    <dbReference type="NCBI Taxonomy" id="112268"/>
    <lineage>
        <taxon>Eukaryota</taxon>
        <taxon>Metazoa</taxon>
        <taxon>Ecdysozoa</taxon>
        <taxon>Arthropoda</taxon>
        <taxon>Hexapoda</taxon>
        <taxon>Insecta</taxon>
        <taxon>Pterygota</taxon>
        <taxon>Neoptera</taxon>
        <taxon>Endopterygota</taxon>
        <taxon>Diptera</taxon>
        <taxon>Nematocera</taxon>
        <taxon>Culicoidea</taxon>
        <taxon>Culicidae</taxon>
        <taxon>Anophelinae</taxon>
        <taxon>Anopheles</taxon>
    </lineage>
</organism>
<reference evidence="9" key="2">
    <citation type="submission" date="2020-05" db="UniProtKB">
        <authorList>
            <consortium name="EnsemblMetazoa"/>
        </authorList>
    </citation>
    <scope>IDENTIFICATION</scope>
    <source>
        <strain evidence="9">MINIMUS1</strain>
    </source>
</reference>
<protein>
    <recommendedName>
        <fullName evidence="11">Ionotropic glutamate receptor C-terminal domain-containing protein</fullName>
    </recommendedName>
</protein>
<accession>A0A182W7V8</accession>
<evidence type="ECO:0008006" key="11">
    <source>
        <dbReference type="Google" id="ProtNLM"/>
    </source>
</evidence>
<proteinExistence type="predicted"/>
<evidence type="ECO:0000313" key="9">
    <source>
        <dbReference type="EnsemblMetazoa" id="AMIN006431-PA"/>
    </source>
</evidence>
<dbReference type="PANTHER" id="PTHR42643">
    <property type="entry name" value="IONOTROPIC RECEPTOR 20A-RELATED"/>
    <property type="match status" value="1"/>
</dbReference>
<dbReference type="Proteomes" id="UP000075920">
    <property type="component" value="Unassembled WGS sequence"/>
</dbReference>